<dbReference type="InterPro" id="IPR011990">
    <property type="entry name" value="TPR-like_helical_dom_sf"/>
</dbReference>
<keyword evidence="2" id="KW-1185">Reference proteome</keyword>
<dbReference type="RefSeq" id="WP_377258893.1">
    <property type="nucleotide sequence ID" value="NZ_JBHMAA010000010.1"/>
</dbReference>
<sequence>MRKPDIPTDIRVHIDKLLEQSGQQFSSDDLQASLRTALQAWELIPEPKEKWDYYPQSLSSGFVIDFADLGDKESCLRWIETMALMYDDPNREDHQVLMQEGEAMYKLGDIDRAFQAFSRIEEIYGRKGFAGHQKAYLEFLDREKARRAGGDS</sequence>
<dbReference type="Proteomes" id="UP001589692">
    <property type="component" value="Unassembled WGS sequence"/>
</dbReference>
<evidence type="ECO:0000313" key="2">
    <source>
        <dbReference type="Proteomes" id="UP001589692"/>
    </source>
</evidence>
<evidence type="ECO:0008006" key="3">
    <source>
        <dbReference type="Google" id="ProtNLM"/>
    </source>
</evidence>
<protein>
    <recommendedName>
        <fullName evidence="3">Tetratricopeptide repeat protein</fullName>
    </recommendedName>
</protein>
<accession>A0ABV6AE15</accession>
<reference evidence="1 2" key="1">
    <citation type="submission" date="2024-09" db="EMBL/GenBank/DDBJ databases">
        <authorList>
            <person name="Sun Q."/>
            <person name="Mori K."/>
        </authorList>
    </citation>
    <scope>NUCLEOTIDE SEQUENCE [LARGE SCALE GENOMIC DNA]</scope>
    <source>
        <strain evidence="1 2">TBRC 4938</strain>
    </source>
</reference>
<comment type="caution">
    <text evidence="1">The sequence shown here is derived from an EMBL/GenBank/DDBJ whole genome shotgun (WGS) entry which is preliminary data.</text>
</comment>
<gene>
    <name evidence="1" type="ORF">ACFFP0_08325</name>
</gene>
<evidence type="ECO:0000313" key="1">
    <source>
        <dbReference type="EMBL" id="MFB9948851.1"/>
    </source>
</evidence>
<organism evidence="1 2">
    <name type="scientific">Rhizobium puerariae</name>
    <dbReference type="NCBI Taxonomy" id="1585791"/>
    <lineage>
        <taxon>Bacteria</taxon>
        <taxon>Pseudomonadati</taxon>
        <taxon>Pseudomonadota</taxon>
        <taxon>Alphaproteobacteria</taxon>
        <taxon>Hyphomicrobiales</taxon>
        <taxon>Rhizobiaceae</taxon>
        <taxon>Rhizobium/Agrobacterium group</taxon>
        <taxon>Rhizobium</taxon>
    </lineage>
</organism>
<dbReference type="EMBL" id="JBHMAA010000010">
    <property type="protein sequence ID" value="MFB9948851.1"/>
    <property type="molecule type" value="Genomic_DNA"/>
</dbReference>
<proteinExistence type="predicted"/>
<name>A0ABV6AE15_9HYPH</name>
<dbReference type="SUPFAM" id="SSF48452">
    <property type="entry name" value="TPR-like"/>
    <property type="match status" value="1"/>
</dbReference>